<dbReference type="UniPathway" id="UPA00204"/>
<gene>
    <name evidence="13" type="primary">ggt</name>
    <name evidence="13" type="ORF">FAZ69_17480</name>
</gene>
<keyword evidence="7 11" id="KW-0012">Acyltransferase</keyword>
<feature type="binding site" evidence="10">
    <location>
        <begin position="457"/>
        <end position="458"/>
    </location>
    <ligand>
        <name>L-glutamate</name>
        <dbReference type="ChEBI" id="CHEBI:29985"/>
    </ligand>
</feature>
<dbReference type="EC" id="2.3.2.2" evidence="11"/>
<comment type="catalytic activity">
    <reaction evidence="1 11">
        <text>an S-substituted glutathione + H2O = an S-substituted L-cysteinylglycine + L-glutamate</text>
        <dbReference type="Rhea" id="RHEA:59468"/>
        <dbReference type="ChEBI" id="CHEBI:15377"/>
        <dbReference type="ChEBI" id="CHEBI:29985"/>
        <dbReference type="ChEBI" id="CHEBI:90779"/>
        <dbReference type="ChEBI" id="CHEBI:143103"/>
        <dbReference type="EC" id="3.4.19.13"/>
    </reaction>
</comment>
<dbReference type="InterPro" id="IPR000101">
    <property type="entry name" value="GGT_peptidase"/>
</dbReference>
<dbReference type="EMBL" id="SWJE01000008">
    <property type="protein sequence ID" value="TKC88041.1"/>
    <property type="molecule type" value="Genomic_DNA"/>
</dbReference>
<dbReference type="Proteomes" id="UP000305539">
    <property type="component" value="Unassembled WGS sequence"/>
</dbReference>
<dbReference type="SUPFAM" id="SSF56235">
    <property type="entry name" value="N-terminal nucleophile aminohydrolases (Ntn hydrolases)"/>
    <property type="match status" value="1"/>
</dbReference>
<evidence type="ECO:0000313" key="14">
    <source>
        <dbReference type="Proteomes" id="UP000305539"/>
    </source>
</evidence>
<evidence type="ECO:0000256" key="1">
    <source>
        <dbReference type="ARBA" id="ARBA00001049"/>
    </source>
</evidence>
<dbReference type="EC" id="3.4.19.13" evidence="11"/>
<dbReference type="InterPro" id="IPR043138">
    <property type="entry name" value="GGT_lsub"/>
</dbReference>
<dbReference type="GO" id="GO:0006750">
    <property type="term" value="P:glutathione biosynthetic process"/>
    <property type="evidence" value="ECO:0007669"/>
    <property type="project" value="UniProtKB-KW"/>
</dbReference>
<evidence type="ECO:0000256" key="5">
    <source>
        <dbReference type="ARBA" id="ARBA00022801"/>
    </source>
</evidence>
<dbReference type="Gene3D" id="1.10.246.130">
    <property type="match status" value="1"/>
</dbReference>
<evidence type="ECO:0000256" key="10">
    <source>
        <dbReference type="PIRSR" id="PIRSR600101-2"/>
    </source>
</evidence>
<feature type="binding site" evidence="10">
    <location>
        <position position="479"/>
    </location>
    <ligand>
        <name>L-glutamate</name>
        <dbReference type="ChEBI" id="CHEBI:29985"/>
    </ligand>
</feature>
<keyword evidence="14" id="KW-1185">Reference proteome</keyword>
<evidence type="ECO:0000256" key="12">
    <source>
        <dbReference type="SAM" id="MobiDB-lite"/>
    </source>
</evidence>
<evidence type="ECO:0000256" key="7">
    <source>
        <dbReference type="ARBA" id="ARBA00023315"/>
    </source>
</evidence>
<dbReference type="PROSITE" id="PS51257">
    <property type="entry name" value="PROKAR_LIPOPROTEIN"/>
    <property type="match status" value="1"/>
</dbReference>
<name>A0A4U1I440_9BURK</name>
<dbReference type="GO" id="GO:0036374">
    <property type="term" value="F:glutathione hydrolase activity"/>
    <property type="evidence" value="ECO:0007669"/>
    <property type="project" value="UniProtKB-UniRule"/>
</dbReference>
<comment type="pathway">
    <text evidence="11">Sulfur metabolism; glutathione metabolism.</text>
</comment>
<evidence type="ECO:0000256" key="11">
    <source>
        <dbReference type="RuleBase" id="RU368036"/>
    </source>
</evidence>
<dbReference type="PROSITE" id="PS00462">
    <property type="entry name" value="G_GLU_TRANSPEPTIDASE"/>
    <property type="match status" value="1"/>
</dbReference>
<evidence type="ECO:0000313" key="13">
    <source>
        <dbReference type="EMBL" id="TKC88041.1"/>
    </source>
</evidence>
<keyword evidence="6 11" id="KW-0865">Zymogen</keyword>
<comment type="catalytic activity">
    <reaction evidence="2 11">
        <text>glutathione + H2O = L-cysteinylglycine + L-glutamate</text>
        <dbReference type="Rhea" id="RHEA:28807"/>
        <dbReference type="ChEBI" id="CHEBI:15377"/>
        <dbReference type="ChEBI" id="CHEBI:29985"/>
        <dbReference type="ChEBI" id="CHEBI:57925"/>
        <dbReference type="ChEBI" id="CHEBI:61694"/>
        <dbReference type="EC" id="3.4.19.13"/>
    </reaction>
</comment>
<comment type="subunit">
    <text evidence="11">This enzyme consists of two polypeptide chains, which are synthesized in precursor form from a single polypeptide.</text>
</comment>
<dbReference type="GO" id="GO:0006751">
    <property type="term" value="P:glutathione catabolic process"/>
    <property type="evidence" value="ECO:0007669"/>
    <property type="project" value="UniProtKB-UniRule"/>
</dbReference>
<accession>A0A4U1I440</accession>
<evidence type="ECO:0000256" key="9">
    <source>
        <dbReference type="PIRSR" id="PIRSR600101-1"/>
    </source>
</evidence>
<dbReference type="OrthoDB" id="5297205at2"/>
<feature type="binding site" evidence="10">
    <location>
        <begin position="404"/>
        <end position="406"/>
    </location>
    <ligand>
        <name>L-glutamate</name>
        <dbReference type="ChEBI" id="CHEBI:29985"/>
    </ligand>
</feature>
<protein>
    <recommendedName>
        <fullName evidence="11">Glutathione hydrolase proenzyme</fullName>
        <ecNumber evidence="11">2.3.2.2</ecNumber>
        <ecNumber evidence="11">3.4.19.13</ecNumber>
    </recommendedName>
    <component>
        <recommendedName>
            <fullName evidence="11">Glutathione hydrolase large chain</fullName>
        </recommendedName>
    </component>
    <component>
        <recommendedName>
            <fullName evidence="11">Glutathione hydrolase small chain</fullName>
        </recommendedName>
    </component>
</protein>
<keyword evidence="11" id="KW-0317">Glutathione biosynthesis</keyword>
<dbReference type="InterPro" id="IPR043137">
    <property type="entry name" value="GGT_ssub_C"/>
</dbReference>
<dbReference type="PRINTS" id="PR01210">
    <property type="entry name" value="GGTRANSPTASE"/>
</dbReference>
<comment type="similarity">
    <text evidence="3 11">Belongs to the gamma-glutamyltransferase family.</text>
</comment>
<dbReference type="InterPro" id="IPR029055">
    <property type="entry name" value="Ntn_hydrolases_N"/>
</dbReference>
<comment type="PTM">
    <text evidence="11">Cleaved by autocatalysis into a large and a small subunit.</text>
</comment>
<comment type="catalytic activity">
    <reaction evidence="8 11">
        <text>an N-terminal (5-L-glutamyl)-[peptide] + an alpha-amino acid = 5-L-glutamyl amino acid + an N-terminal L-alpha-aminoacyl-[peptide]</text>
        <dbReference type="Rhea" id="RHEA:23904"/>
        <dbReference type="Rhea" id="RHEA-COMP:9780"/>
        <dbReference type="Rhea" id="RHEA-COMP:9795"/>
        <dbReference type="ChEBI" id="CHEBI:77644"/>
        <dbReference type="ChEBI" id="CHEBI:78597"/>
        <dbReference type="ChEBI" id="CHEBI:78599"/>
        <dbReference type="ChEBI" id="CHEBI:78608"/>
        <dbReference type="EC" id="2.3.2.2"/>
    </reaction>
</comment>
<dbReference type="PANTHER" id="PTHR43199">
    <property type="entry name" value="GLUTATHIONE HYDROLASE"/>
    <property type="match status" value="1"/>
</dbReference>
<evidence type="ECO:0000256" key="3">
    <source>
        <dbReference type="ARBA" id="ARBA00009381"/>
    </source>
</evidence>
<dbReference type="PANTHER" id="PTHR43199:SF1">
    <property type="entry name" value="GLUTATHIONE HYDROLASE PROENZYME"/>
    <property type="match status" value="1"/>
</dbReference>
<dbReference type="GO" id="GO:0103068">
    <property type="term" value="F:leukotriene C4 gamma-glutamyl transferase activity"/>
    <property type="evidence" value="ECO:0007669"/>
    <property type="project" value="UniProtKB-EC"/>
</dbReference>
<feature type="binding site" evidence="10">
    <location>
        <position position="111"/>
    </location>
    <ligand>
        <name>L-glutamate</name>
        <dbReference type="ChEBI" id="CHEBI:29985"/>
    </ligand>
</feature>
<proteinExistence type="inferred from homology"/>
<keyword evidence="5 11" id="KW-0378">Hydrolase</keyword>
<keyword evidence="4 11" id="KW-0808">Transferase</keyword>
<organism evidence="13 14">
    <name type="scientific">Trinickia terrae</name>
    <dbReference type="NCBI Taxonomy" id="2571161"/>
    <lineage>
        <taxon>Bacteria</taxon>
        <taxon>Pseudomonadati</taxon>
        <taxon>Pseudomonadota</taxon>
        <taxon>Betaproteobacteria</taxon>
        <taxon>Burkholderiales</taxon>
        <taxon>Burkholderiaceae</taxon>
        <taxon>Trinickia</taxon>
    </lineage>
</organism>
<dbReference type="InterPro" id="IPR051792">
    <property type="entry name" value="GGT_bact"/>
</dbReference>
<evidence type="ECO:0000256" key="8">
    <source>
        <dbReference type="ARBA" id="ARBA00047417"/>
    </source>
</evidence>
<comment type="caution">
    <text evidence="13">The sequence shown here is derived from an EMBL/GenBank/DDBJ whole genome shotgun (WGS) entry which is preliminary data.</text>
</comment>
<dbReference type="NCBIfam" id="TIGR00066">
    <property type="entry name" value="g_glut_trans"/>
    <property type="match status" value="1"/>
</dbReference>
<evidence type="ECO:0000256" key="6">
    <source>
        <dbReference type="ARBA" id="ARBA00023145"/>
    </source>
</evidence>
<sequence>MSTLDRFKMTGAALAVVACATISTGFIESAPAYAKAPAAQTPVLTASAIAAADKFSADAAEQIFKEGGNAVDAAVAIAFTLAVTYPEAGNIGGGGFMTLYVDGKPYFIDYREKAPLEATKTMYLDKDGNVVKGMSLVGAKAAGVPGTVEGMWEAQRRFGKLKWKQVLAPAIRYASDGFEVSEQLQQRRDAAAKDFGDKTNFNQYFGSMKAGEVFKQPELAATLTRIANQGAKGFYTGKTADLIAAAMRKDGGLISKRDLLEYKAVWRQPVEANWNGYRVITAPPPSSGGIGLVQLLKMKALLKDDFKGVALDSPQYLHLTAEIEKRVFADRAQYLGDPDFYKVPVAQLIDDPYLAMRASEVNPAKPSDTKSVLAGLGTSMPEKAETTHFSVVDKWGNAVSNTYTINGYFGSGVVAEGTGVVLNDEMDDFSAKPGVANMFGVVGSDANAIEPGKRPLSSMTPTILTKDGKVSLVIGTPGGSRIFTSIFQVINNIYDFDMPLPAAVAAMRFHHQLLPPNTIFWEPYKPIDGELAQKVGAMGYVLKPQAFNGDIQAIKINGDAPEPAADPRGRGVTRVIQ</sequence>
<dbReference type="InterPro" id="IPR055262">
    <property type="entry name" value="GGT_CS"/>
</dbReference>
<dbReference type="Pfam" id="PF01019">
    <property type="entry name" value="G_glu_transpept"/>
    <property type="match status" value="1"/>
</dbReference>
<evidence type="ECO:0000256" key="4">
    <source>
        <dbReference type="ARBA" id="ARBA00022679"/>
    </source>
</evidence>
<feature type="binding site" evidence="10">
    <location>
        <position position="428"/>
    </location>
    <ligand>
        <name>L-glutamate</name>
        <dbReference type="ChEBI" id="CHEBI:29985"/>
    </ligand>
</feature>
<dbReference type="Gene3D" id="3.60.20.40">
    <property type="match status" value="1"/>
</dbReference>
<dbReference type="AlphaFoldDB" id="A0A4U1I440"/>
<evidence type="ECO:0000256" key="2">
    <source>
        <dbReference type="ARBA" id="ARBA00001089"/>
    </source>
</evidence>
<feature type="region of interest" description="Disordered" evidence="12">
    <location>
        <begin position="558"/>
        <end position="577"/>
    </location>
</feature>
<reference evidence="13 14" key="1">
    <citation type="submission" date="2019-04" db="EMBL/GenBank/DDBJ databases">
        <title>Trinickia sp. 7GSK02, isolated from subtropical forest soil.</title>
        <authorList>
            <person name="Gao Z.-H."/>
            <person name="Qiu L.-H."/>
        </authorList>
    </citation>
    <scope>NUCLEOTIDE SEQUENCE [LARGE SCALE GENOMIC DNA]</scope>
    <source>
        <strain evidence="13 14">7GSK02</strain>
    </source>
</reference>
<feature type="active site" description="Nucleophile" evidence="9">
    <location>
        <position position="386"/>
    </location>
</feature>